<protein>
    <recommendedName>
        <fullName evidence="3">DUF2953 domain-containing protein</fullName>
    </recommendedName>
</protein>
<gene>
    <name evidence="1" type="ORF">BW143_21035</name>
</gene>
<sequence length="227" mass="25619">MIYIWIAVVLAMLAAVLIMKIRIAVEYIHADDDGRLTVKIRTAFGLVRIKKEIPMVKVNQKDMTIDVKEQTNTALKKDKKRRKVGFREVLNNLGQMKKLAEQIINLQPIIRKFLKRIHVIKLEWTSVLGFPDAALTGIITGGAWSLKAGTIAVLDQFFCLDNRPEYEVIPVFNSPASKTHLTCIFHFRVGHAITAAFSIVIHWKGKVRGLFKLPKNLSGSTKKDSSV</sequence>
<dbReference type="OrthoDB" id="1683589at2"/>
<dbReference type="AlphaFoldDB" id="A0A1R1RKD4"/>
<dbReference type="RefSeq" id="WP_076763320.1">
    <property type="nucleotide sequence ID" value="NZ_JARMMH010000001.1"/>
</dbReference>
<comment type="caution">
    <text evidence="1">The sequence shown here is derived from an EMBL/GenBank/DDBJ whole genome shotgun (WGS) entry which is preliminary data.</text>
</comment>
<dbReference type="EMBL" id="MTJL01000051">
    <property type="protein sequence ID" value="OMH98816.1"/>
    <property type="molecule type" value="Genomic_DNA"/>
</dbReference>
<accession>A0A1R1Q8A1</accession>
<proteinExistence type="predicted"/>
<accession>A0A1R1RKD4</accession>
<organism evidence="1 2">
    <name type="scientific">Bacillus swezeyi</name>
    <dbReference type="NCBI Taxonomy" id="1925020"/>
    <lineage>
        <taxon>Bacteria</taxon>
        <taxon>Bacillati</taxon>
        <taxon>Bacillota</taxon>
        <taxon>Bacilli</taxon>
        <taxon>Bacillales</taxon>
        <taxon>Bacillaceae</taxon>
        <taxon>Bacillus</taxon>
    </lineage>
</organism>
<dbReference type="InterPro" id="IPR021338">
    <property type="entry name" value="DUF2953"/>
</dbReference>
<dbReference type="Proteomes" id="UP000187367">
    <property type="component" value="Unassembled WGS sequence"/>
</dbReference>
<reference evidence="1 2" key="1">
    <citation type="submission" date="2017-01" db="EMBL/GenBank/DDBJ databases">
        <title>Bacillus phylogenomics.</title>
        <authorList>
            <person name="Dunlap C."/>
        </authorList>
    </citation>
    <scope>NUCLEOTIDE SEQUENCE [LARGE SCALE GENOMIC DNA]</scope>
    <source>
        <strain evidence="1 2">NRRL B-41282</strain>
    </source>
</reference>
<dbReference type="Pfam" id="PF11167">
    <property type="entry name" value="DUF2953"/>
    <property type="match status" value="1"/>
</dbReference>
<keyword evidence="2" id="KW-1185">Reference proteome</keyword>
<evidence type="ECO:0000313" key="1">
    <source>
        <dbReference type="EMBL" id="OMH98816.1"/>
    </source>
</evidence>
<evidence type="ECO:0000313" key="2">
    <source>
        <dbReference type="Proteomes" id="UP000187367"/>
    </source>
</evidence>
<name>A0A1R1RKD4_9BACI</name>
<evidence type="ECO:0008006" key="3">
    <source>
        <dbReference type="Google" id="ProtNLM"/>
    </source>
</evidence>